<dbReference type="InterPro" id="IPR001764">
    <property type="entry name" value="Glyco_hydro_3_N"/>
</dbReference>
<comment type="catalytic activity">
    <reaction evidence="1">
        <text>Hydrolysis of terminal, non-reducing beta-D-glucosyl residues with release of beta-D-glucose.</text>
        <dbReference type="EC" id="3.2.1.21"/>
    </reaction>
</comment>
<evidence type="ECO:0000259" key="7">
    <source>
        <dbReference type="Pfam" id="PF00933"/>
    </source>
</evidence>
<dbReference type="Gene3D" id="3.20.20.300">
    <property type="entry name" value="Glycoside hydrolase, family 3, N-terminal domain"/>
    <property type="match status" value="1"/>
</dbReference>
<protein>
    <recommendedName>
        <fullName evidence="3">beta-glucosidase</fullName>
        <ecNumber evidence="3">3.2.1.21</ecNumber>
    </recommendedName>
</protein>
<dbReference type="RefSeq" id="WP_055658627.1">
    <property type="nucleotide sequence ID" value="NZ_CABIXC010000015.1"/>
</dbReference>
<feature type="domain" description="Glycoside hydrolase family 3 N-terminal" evidence="7">
    <location>
        <begin position="119"/>
        <end position="420"/>
    </location>
</feature>
<proteinExistence type="inferred from homology"/>
<evidence type="ECO:0000256" key="6">
    <source>
        <dbReference type="ARBA" id="ARBA00023295"/>
    </source>
</evidence>
<evidence type="ECO:0000256" key="2">
    <source>
        <dbReference type="ARBA" id="ARBA00005336"/>
    </source>
</evidence>
<dbReference type="EC" id="3.2.1.21" evidence="3"/>
<accession>A0A174JA73</accession>
<evidence type="ECO:0000313" key="10">
    <source>
        <dbReference type="Proteomes" id="UP000095651"/>
    </source>
</evidence>
<dbReference type="InterPro" id="IPR017853">
    <property type="entry name" value="GH"/>
</dbReference>
<evidence type="ECO:0000313" key="9">
    <source>
        <dbReference type="EMBL" id="CUO96592.1"/>
    </source>
</evidence>
<dbReference type="GO" id="GO:0009251">
    <property type="term" value="P:glucan catabolic process"/>
    <property type="evidence" value="ECO:0007669"/>
    <property type="project" value="TreeGrafter"/>
</dbReference>
<keyword evidence="4" id="KW-0732">Signal</keyword>
<dbReference type="GO" id="GO:0008422">
    <property type="term" value="F:beta-glucosidase activity"/>
    <property type="evidence" value="ECO:0007669"/>
    <property type="project" value="UniProtKB-EC"/>
</dbReference>
<evidence type="ECO:0000259" key="8">
    <source>
        <dbReference type="Pfam" id="PF01915"/>
    </source>
</evidence>
<organism evidence="9 10">
    <name type="scientific">Hungatella hathewayi</name>
    <dbReference type="NCBI Taxonomy" id="154046"/>
    <lineage>
        <taxon>Bacteria</taxon>
        <taxon>Bacillati</taxon>
        <taxon>Bacillota</taxon>
        <taxon>Clostridia</taxon>
        <taxon>Lachnospirales</taxon>
        <taxon>Lachnospiraceae</taxon>
        <taxon>Hungatella</taxon>
    </lineage>
</organism>
<dbReference type="Proteomes" id="UP000095651">
    <property type="component" value="Unassembled WGS sequence"/>
</dbReference>
<dbReference type="Gene3D" id="3.40.50.1700">
    <property type="entry name" value="Glycoside hydrolase family 3 C-terminal domain"/>
    <property type="match status" value="1"/>
</dbReference>
<reference evidence="9 10" key="1">
    <citation type="submission" date="2015-09" db="EMBL/GenBank/DDBJ databases">
        <authorList>
            <consortium name="Pathogen Informatics"/>
        </authorList>
    </citation>
    <scope>NUCLEOTIDE SEQUENCE [LARGE SCALE GENOMIC DNA]</scope>
    <source>
        <strain evidence="9 10">2789STDY5608850</strain>
    </source>
</reference>
<feature type="domain" description="Glycoside hydrolase family 3 C-terminal" evidence="8">
    <location>
        <begin position="499"/>
        <end position="737"/>
    </location>
</feature>
<dbReference type="SUPFAM" id="SSF52279">
    <property type="entry name" value="Beta-D-glucan exohydrolase, C-terminal domain"/>
    <property type="match status" value="1"/>
</dbReference>
<evidence type="ECO:0000256" key="5">
    <source>
        <dbReference type="ARBA" id="ARBA00022801"/>
    </source>
</evidence>
<keyword evidence="6 9" id="KW-0326">Glycosidase</keyword>
<evidence type="ECO:0000256" key="3">
    <source>
        <dbReference type="ARBA" id="ARBA00012744"/>
    </source>
</evidence>
<dbReference type="AlphaFoldDB" id="A0A174JA73"/>
<dbReference type="InterPro" id="IPR036881">
    <property type="entry name" value="Glyco_hydro_3_C_sf"/>
</dbReference>
<dbReference type="Pfam" id="PF01915">
    <property type="entry name" value="Glyco_hydro_3_C"/>
    <property type="match status" value="1"/>
</dbReference>
<name>A0A174JA73_9FIRM</name>
<dbReference type="SUPFAM" id="SSF51445">
    <property type="entry name" value="(Trans)glycosidases"/>
    <property type="match status" value="1"/>
</dbReference>
<comment type="similarity">
    <text evidence="2">Belongs to the glycosyl hydrolase 3 family.</text>
</comment>
<dbReference type="PRINTS" id="PR00133">
    <property type="entry name" value="GLHYDRLASE3"/>
</dbReference>
<sequence length="759" mass="83970">MEKKWNEAEKESYRLIHNEGGKDLGISFGSKVTIITEDGFAFKDFLGTGELAAYEDWRLPAAERAADLASRLSIEDIAGLMLYSAHQLIPARGPLAAAFGGTYGGKAFDESGADPWDLTDQQKEFIVKDRVRHVLIMKLQDTETAVKWNNRLQALAENTGFGIPANNSSDPRHGAGAAAEYMGVTGEPISKWANGIGLTAAFEPEAVREFGEIGAAEYRALGITTALSPQIDLATEPRWMRFADTFGEHTELTVEMTRAYCDGFQTTKGSEDGWGADSVNTMVKHFPGGGPCEAGRDGHYAYGKFAVYPGGNFEEHLRPFTEGAFSLNGGTKTASAVMPYYTISYGADQTYGENVGNSFSKYIVNDLLRERFGYDGVVCTDWGITHDMGKTEEEFAGKCWGVETLTEAERHLKALEAGVDQFGGNNDAGPVLEAYRMGCEKYGEEAMRSRFERSASRLLRNIFQTGLFENPYLDLEHSCQVVGCREFTEKGYLSQLKSVTLLKNRAGVLPLKEHIRVYIPRRHIRPYLDFMSSMTPDMHVEPAGKGAAADYFVVVDTPEEADAAICFIESPVSVGYDPEDRKLGGSGYVPVTLQYRPYEAKQARLHSLAGGDPLEDSDDRSYRGKWNTAANEEDLDLVLDTKKRMGDRPVIVSVNLKNPMVMAELEPCADAILVDYGVSPQAVLDVITGRFIPYGLLPLQMPADMDTVERQAEDKAFDMECYVDSAGHVYEFGFGMNFDGVIEDERTEKYGRQNRRRTK</sequence>
<evidence type="ECO:0000256" key="4">
    <source>
        <dbReference type="ARBA" id="ARBA00022729"/>
    </source>
</evidence>
<dbReference type="InterPro" id="IPR002772">
    <property type="entry name" value="Glyco_hydro_3_C"/>
</dbReference>
<dbReference type="InterPro" id="IPR036962">
    <property type="entry name" value="Glyco_hydro_3_N_sf"/>
</dbReference>
<dbReference type="EMBL" id="CYZE01000015">
    <property type="protein sequence ID" value="CUO96592.1"/>
    <property type="molecule type" value="Genomic_DNA"/>
</dbReference>
<evidence type="ECO:0000256" key="1">
    <source>
        <dbReference type="ARBA" id="ARBA00000448"/>
    </source>
</evidence>
<dbReference type="PANTHER" id="PTHR30620:SF16">
    <property type="entry name" value="LYSOSOMAL BETA GLUCOSIDASE"/>
    <property type="match status" value="1"/>
</dbReference>
<dbReference type="Pfam" id="PF00933">
    <property type="entry name" value="Glyco_hydro_3"/>
    <property type="match status" value="1"/>
</dbReference>
<keyword evidence="5 9" id="KW-0378">Hydrolase</keyword>
<dbReference type="PANTHER" id="PTHR30620">
    <property type="entry name" value="PERIPLASMIC BETA-GLUCOSIDASE-RELATED"/>
    <property type="match status" value="1"/>
</dbReference>
<gene>
    <name evidence="9" type="primary">bgxA1</name>
    <name evidence="9" type="ORF">ERS852407_04552</name>
</gene>
<dbReference type="InterPro" id="IPR051915">
    <property type="entry name" value="Cellulose_Degrad_GH3"/>
</dbReference>